<dbReference type="PROSITE" id="PS51729">
    <property type="entry name" value="GNAT_YJDJ"/>
    <property type="match status" value="1"/>
</dbReference>
<dbReference type="InterPro" id="IPR016181">
    <property type="entry name" value="Acyl_CoA_acyltransferase"/>
</dbReference>
<accession>A0A3Q9CQI1</accession>
<organism evidence="1 2">
    <name type="scientific">Acidipropionibacterium acidipropionici</name>
    <dbReference type="NCBI Taxonomy" id="1748"/>
    <lineage>
        <taxon>Bacteria</taxon>
        <taxon>Bacillati</taxon>
        <taxon>Actinomycetota</taxon>
        <taxon>Actinomycetes</taxon>
        <taxon>Propionibacteriales</taxon>
        <taxon>Propionibacteriaceae</taxon>
        <taxon>Acidipropionibacterium</taxon>
    </lineage>
</organism>
<name>A0A3Q9CQI1_9ACTN</name>
<dbReference type="GeneID" id="88083772"/>
<evidence type="ECO:0000313" key="2">
    <source>
        <dbReference type="Proteomes" id="UP000075221"/>
    </source>
</evidence>
<dbReference type="Pfam" id="PF14542">
    <property type="entry name" value="Acetyltransf_CG"/>
    <property type="match status" value="1"/>
</dbReference>
<evidence type="ECO:0000313" key="1">
    <source>
        <dbReference type="EMBL" id="AMS06203.1"/>
    </source>
</evidence>
<reference evidence="1 2" key="1">
    <citation type="submission" date="2016-02" db="EMBL/GenBank/DDBJ databases">
        <title>Complete Genome Sequence of Propionibacterium acidipropionici ATCC 55737.</title>
        <authorList>
            <person name="Luna Flores C.H."/>
            <person name="Nielsen L.K."/>
            <person name="Marcellin E."/>
        </authorList>
    </citation>
    <scope>NUCLEOTIDE SEQUENCE [LARGE SCALE GENOMIC DNA]</scope>
    <source>
        <strain evidence="1 2">ATCC 55737</strain>
    </source>
</reference>
<dbReference type="KEGG" id="aaci:ASQ49_01675"/>
<dbReference type="Gene3D" id="3.40.630.30">
    <property type="match status" value="1"/>
</dbReference>
<dbReference type="AlphaFoldDB" id="A0A3Q9CQI1"/>
<sequence>MVDLHHDLKVRWNRSATAVNGDRTGEFVLTVADSEAAGIALEQVEPGVVKLPAAYVHPRFGSGMRSALVKATLDLLRDDGYRVIPVSPYVTSWIQDHPGYADLVK</sequence>
<proteinExistence type="predicted"/>
<dbReference type="RefSeq" id="WP_015069371.1">
    <property type="nucleotide sequence ID" value="NZ_CP013126.1"/>
</dbReference>
<dbReference type="EMBL" id="CP014352">
    <property type="protein sequence ID" value="AMS06203.1"/>
    <property type="molecule type" value="Genomic_DNA"/>
</dbReference>
<dbReference type="InterPro" id="IPR031165">
    <property type="entry name" value="GNAT_YJDJ"/>
</dbReference>
<dbReference type="SUPFAM" id="SSF55729">
    <property type="entry name" value="Acyl-CoA N-acyltransferases (Nat)"/>
    <property type="match status" value="1"/>
</dbReference>
<gene>
    <name evidence="1" type="ORF">AXH35_12910</name>
</gene>
<dbReference type="OrthoDB" id="5405911at2"/>
<dbReference type="Proteomes" id="UP000075221">
    <property type="component" value="Chromosome"/>
</dbReference>
<protein>
    <submittedName>
        <fullName evidence="1">Uncharacterized protein</fullName>
    </submittedName>
</protein>